<dbReference type="PROSITE" id="PS00678">
    <property type="entry name" value="WD_REPEATS_1"/>
    <property type="match status" value="1"/>
</dbReference>
<dbReference type="EMBL" id="JZKH01000025">
    <property type="protein sequence ID" value="KJS61520.1"/>
    <property type="molecule type" value="Genomic_DNA"/>
</dbReference>
<evidence type="ECO:0000256" key="1">
    <source>
        <dbReference type="ARBA" id="ARBA00022574"/>
    </source>
</evidence>
<comment type="caution">
    <text evidence="4">The sequence shown here is derived from an EMBL/GenBank/DDBJ whole genome shotgun (WGS) entry which is preliminary data.</text>
</comment>
<dbReference type="Pfam" id="PF00400">
    <property type="entry name" value="WD40"/>
    <property type="match status" value="4"/>
</dbReference>
<evidence type="ECO:0000313" key="4">
    <source>
        <dbReference type="EMBL" id="KJS61520.1"/>
    </source>
</evidence>
<dbReference type="Gene3D" id="2.130.10.10">
    <property type="entry name" value="YVTN repeat-like/Quinoprotein amine dehydrogenase"/>
    <property type="match status" value="2"/>
</dbReference>
<dbReference type="Proteomes" id="UP000033699">
    <property type="component" value="Unassembled WGS sequence"/>
</dbReference>
<proteinExistence type="predicted"/>
<dbReference type="InterPro" id="IPR019775">
    <property type="entry name" value="WD40_repeat_CS"/>
</dbReference>
<evidence type="ECO:0000256" key="2">
    <source>
        <dbReference type="ARBA" id="ARBA00022737"/>
    </source>
</evidence>
<dbReference type="SMART" id="SM00320">
    <property type="entry name" value="WD40"/>
    <property type="match status" value="5"/>
</dbReference>
<keyword evidence="2" id="KW-0677">Repeat</keyword>
<dbReference type="PROSITE" id="PS50082">
    <property type="entry name" value="WD_REPEATS_2"/>
    <property type="match status" value="2"/>
</dbReference>
<dbReference type="AlphaFoldDB" id="A0A0F2TGZ3"/>
<gene>
    <name evidence="4" type="ORF">VM95_14585</name>
</gene>
<dbReference type="InterPro" id="IPR001680">
    <property type="entry name" value="WD40_rpt"/>
</dbReference>
<dbReference type="SUPFAM" id="SSF50998">
    <property type="entry name" value="Quinoprotein alcohol dehydrogenase-like"/>
    <property type="match status" value="1"/>
</dbReference>
<dbReference type="PROSITE" id="PS50294">
    <property type="entry name" value="WD_REPEATS_REGION"/>
    <property type="match status" value="2"/>
</dbReference>
<protein>
    <submittedName>
        <fullName evidence="4">Uncharacterized protein</fullName>
    </submittedName>
</protein>
<dbReference type="PANTHER" id="PTHR19879">
    <property type="entry name" value="TRANSCRIPTION INITIATION FACTOR TFIID"/>
    <property type="match status" value="1"/>
</dbReference>
<accession>A0A0F2TGZ3</accession>
<reference evidence="4 5" key="1">
    <citation type="submission" date="2015-02" db="EMBL/GenBank/DDBJ databases">
        <authorList>
            <person name="Ju K.-S."/>
            <person name="Doroghazi J.R."/>
            <person name="Metcalf W."/>
        </authorList>
    </citation>
    <scope>NUCLEOTIDE SEQUENCE [LARGE SCALE GENOMIC DNA]</scope>
    <source>
        <strain evidence="4 5">ATCC 31215</strain>
    </source>
</reference>
<feature type="repeat" description="WD" evidence="3">
    <location>
        <begin position="18"/>
        <end position="59"/>
    </location>
</feature>
<dbReference type="CDD" id="cd00200">
    <property type="entry name" value="WD40"/>
    <property type="match status" value="1"/>
</dbReference>
<evidence type="ECO:0000256" key="3">
    <source>
        <dbReference type="PROSITE-ProRule" id="PRU00221"/>
    </source>
</evidence>
<sequence>MGPAVVWDTATGTELRRLHGQEQGCLAAAFSPEGRLVATGCGDRTVRCWDPSTGQELRRFPGHTFDVTAVAFSPDRRQLLTGSGQSEFGADQVRLWDLDGGRELRRFGERLFAVTAVGFAVRGGLAVATTMDNLLHVWDPVTGAETGRFEIGAGNLRCLAVSPDGRRLLTGSGTDYYDADLLATLGVDNRVRLVDPGDGRELARYEGHTGNVNAVAFTPDGRRAVSAGADRTIRLWELGG</sequence>
<keyword evidence="5" id="KW-1185">Reference proteome</keyword>
<dbReference type="InterPro" id="IPR011047">
    <property type="entry name" value="Quinoprotein_ADH-like_sf"/>
</dbReference>
<organism evidence="4 5">
    <name type="scientific">Streptomyces rubellomurinus (strain ATCC 31215)</name>
    <dbReference type="NCBI Taxonomy" id="359131"/>
    <lineage>
        <taxon>Bacteria</taxon>
        <taxon>Bacillati</taxon>
        <taxon>Actinomycetota</taxon>
        <taxon>Actinomycetes</taxon>
        <taxon>Kitasatosporales</taxon>
        <taxon>Streptomycetaceae</taxon>
        <taxon>Streptomyces</taxon>
    </lineage>
</organism>
<name>A0A0F2TGZ3_STRR3</name>
<dbReference type="InterPro" id="IPR015943">
    <property type="entry name" value="WD40/YVTN_repeat-like_dom_sf"/>
</dbReference>
<feature type="repeat" description="WD" evidence="3">
    <location>
        <begin position="205"/>
        <end position="240"/>
    </location>
</feature>
<keyword evidence="1 3" id="KW-0853">WD repeat</keyword>
<dbReference type="PATRIC" id="fig|359131.3.peg.3215"/>
<evidence type="ECO:0000313" key="5">
    <source>
        <dbReference type="Proteomes" id="UP000033699"/>
    </source>
</evidence>
<dbReference type="PANTHER" id="PTHR19879:SF9">
    <property type="entry name" value="TRANSCRIPTION INITIATION FACTOR TFIID SUBUNIT 5"/>
    <property type="match status" value="1"/>
</dbReference>